<comment type="caution">
    <text evidence="2">The sequence shown here is derived from an EMBL/GenBank/DDBJ whole genome shotgun (WGS) entry which is preliminary data.</text>
</comment>
<evidence type="ECO:0000313" key="3">
    <source>
        <dbReference type="Proteomes" id="UP000623467"/>
    </source>
</evidence>
<gene>
    <name evidence="2" type="ORF">MSAN_00217400</name>
</gene>
<accession>A0A8H7DKX1</accession>
<reference evidence="2" key="1">
    <citation type="submission" date="2020-05" db="EMBL/GenBank/DDBJ databases">
        <title>Mycena genomes resolve the evolution of fungal bioluminescence.</title>
        <authorList>
            <person name="Tsai I.J."/>
        </authorList>
    </citation>
    <scope>NUCLEOTIDE SEQUENCE</scope>
    <source>
        <strain evidence="2">160909Yilan</strain>
    </source>
</reference>
<proteinExistence type="predicted"/>
<keyword evidence="3" id="KW-1185">Reference proteome</keyword>
<evidence type="ECO:0000256" key="1">
    <source>
        <dbReference type="SAM" id="MobiDB-lite"/>
    </source>
</evidence>
<feature type="compositionally biased region" description="Basic residues" evidence="1">
    <location>
        <begin position="45"/>
        <end position="60"/>
    </location>
</feature>
<dbReference type="OrthoDB" id="3069796at2759"/>
<name>A0A8H7DKX1_9AGAR</name>
<dbReference type="Proteomes" id="UP000623467">
    <property type="component" value="Unassembled WGS sequence"/>
</dbReference>
<feature type="compositionally biased region" description="Low complexity" evidence="1">
    <location>
        <begin position="79"/>
        <end position="105"/>
    </location>
</feature>
<organism evidence="2 3">
    <name type="scientific">Mycena sanguinolenta</name>
    <dbReference type="NCBI Taxonomy" id="230812"/>
    <lineage>
        <taxon>Eukaryota</taxon>
        <taxon>Fungi</taxon>
        <taxon>Dikarya</taxon>
        <taxon>Basidiomycota</taxon>
        <taxon>Agaricomycotina</taxon>
        <taxon>Agaricomycetes</taxon>
        <taxon>Agaricomycetidae</taxon>
        <taxon>Agaricales</taxon>
        <taxon>Marasmiineae</taxon>
        <taxon>Mycenaceae</taxon>
        <taxon>Mycena</taxon>
    </lineage>
</organism>
<sequence length="525" mass="56541">MSQDSAAALSLLSLSMAASEVQPIPLDPAAAASANGNASANANGKHPHHRRMSSTGRRRRLSDARDAATRPLSVGSPGLSMAGLSLSTSATSASPTSALPHSASAMSHHAQMGVPASAPAKSGSTPMPIPAANGSAGSGGTSGKKKRGVDHQCEACSKLLQCCKTIIARPEAAISVWKLEINCFPSCALKNFYITFRSAMAKMGNLQAISMGSPDLFHSISDMVFPRLIDCTIPLLLDSYSFLSRNPTIESAAVVALDQGNGSLFKLFNDFSSIQPIHMPKLQHFDGPEIAACTVVPGSPVSRLMIRWDRNPAMEFSRGLTAAASSEAELRELMNIIHFWDPVLLKAIVKHTPRIQFLVIKSSTFTGLTPEKEDFLSAMDNILPFLTSLAKLLVSDDTPSRLDRIGDKLESQFDRVRRWGDGCPTLTHIGVPTPWRRVGRVVNVWAPVKCFTDDPKLEECLRWFIKKVAISPQLSAGYRRLARHFAGVDGMQVLNDAVKRGEVMPDFEILRKDGGGTVISFPSDA</sequence>
<protein>
    <submittedName>
        <fullName evidence="2">Uncharacterized protein</fullName>
    </submittedName>
</protein>
<dbReference type="EMBL" id="JACAZH010000001">
    <property type="protein sequence ID" value="KAF7377935.1"/>
    <property type="molecule type" value="Genomic_DNA"/>
</dbReference>
<feature type="compositionally biased region" description="Low complexity" evidence="1">
    <location>
        <begin position="29"/>
        <end position="44"/>
    </location>
</feature>
<dbReference type="AlphaFoldDB" id="A0A8H7DKX1"/>
<feature type="region of interest" description="Disordered" evidence="1">
    <location>
        <begin position="29"/>
        <end position="143"/>
    </location>
</feature>
<evidence type="ECO:0000313" key="2">
    <source>
        <dbReference type="EMBL" id="KAF7377935.1"/>
    </source>
</evidence>